<evidence type="ECO:0000256" key="1">
    <source>
        <dbReference type="ARBA" id="ARBA00004651"/>
    </source>
</evidence>
<feature type="transmembrane region" description="Helical" evidence="6">
    <location>
        <begin position="21"/>
        <end position="42"/>
    </location>
</feature>
<evidence type="ECO:0000256" key="4">
    <source>
        <dbReference type="ARBA" id="ARBA00022989"/>
    </source>
</evidence>
<accession>A0A379MTA1</accession>
<dbReference type="InterPro" id="IPR025857">
    <property type="entry name" value="MacB_PCD"/>
</dbReference>
<evidence type="ECO:0000259" key="7">
    <source>
        <dbReference type="Pfam" id="PF02687"/>
    </source>
</evidence>
<feature type="transmembrane region" description="Helical" evidence="6">
    <location>
        <begin position="367"/>
        <end position="392"/>
    </location>
</feature>
<evidence type="ECO:0000256" key="2">
    <source>
        <dbReference type="ARBA" id="ARBA00022475"/>
    </source>
</evidence>
<dbReference type="GO" id="GO:0005524">
    <property type="term" value="F:ATP binding"/>
    <property type="evidence" value="ECO:0007669"/>
    <property type="project" value="UniProtKB-KW"/>
</dbReference>
<keyword evidence="5 6" id="KW-0472">Membrane</keyword>
<keyword evidence="9" id="KW-0378">Hydrolase</keyword>
<dbReference type="RefSeq" id="WP_027291428.1">
    <property type="nucleotide sequence ID" value="NZ_UGVL01000001.1"/>
</dbReference>
<keyword evidence="4 6" id="KW-1133">Transmembrane helix</keyword>
<keyword evidence="9" id="KW-0547">Nucleotide-binding</keyword>
<dbReference type="GO" id="GO:0005886">
    <property type="term" value="C:plasma membrane"/>
    <property type="evidence" value="ECO:0007669"/>
    <property type="project" value="UniProtKB-SubCell"/>
</dbReference>
<dbReference type="GO" id="GO:0022857">
    <property type="term" value="F:transmembrane transporter activity"/>
    <property type="evidence" value="ECO:0007669"/>
    <property type="project" value="TreeGrafter"/>
</dbReference>
<feature type="domain" description="ABC3 transporter permease C-terminal" evidence="7">
    <location>
        <begin position="280"/>
        <end position="396"/>
    </location>
</feature>
<reference evidence="9 10" key="1">
    <citation type="submission" date="2018-06" db="EMBL/GenBank/DDBJ databases">
        <authorList>
            <consortium name="Pathogen Informatics"/>
            <person name="Doyle S."/>
        </authorList>
    </citation>
    <scope>NUCLEOTIDE SEQUENCE [LARGE SCALE GENOMIC DNA]</scope>
    <source>
        <strain evidence="9 10">NCTC11190</strain>
    </source>
</reference>
<feature type="domain" description="ABC3 transporter permease C-terminal" evidence="7">
    <location>
        <begin position="653"/>
        <end position="765"/>
    </location>
</feature>
<keyword evidence="10" id="KW-1185">Reference proteome</keyword>
<feature type="transmembrane region" description="Helical" evidence="6">
    <location>
        <begin position="412"/>
        <end position="435"/>
    </location>
</feature>
<evidence type="ECO:0000256" key="3">
    <source>
        <dbReference type="ARBA" id="ARBA00022692"/>
    </source>
</evidence>
<dbReference type="Pfam" id="PF12704">
    <property type="entry name" value="MacB_PCD"/>
    <property type="match status" value="1"/>
</dbReference>
<evidence type="ECO:0000256" key="6">
    <source>
        <dbReference type="SAM" id="Phobius"/>
    </source>
</evidence>
<dbReference type="PANTHER" id="PTHR30572">
    <property type="entry name" value="MEMBRANE COMPONENT OF TRANSPORTER-RELATED"/>
    <property type="match status" value="1"/>
</dbReference>
<protein>
    <submittedName>
        <fullName evidence="9">Macrolide export ATP-binding/permease protein MacB</fullName>
        <ecNumber evidence="9">3.6.3.-</ecNumber>
    </submittedName>
</protein>
<comment type="subcellular location">
    <subcellularLocation>
        <location evidence="1">Cell membrane</location>
        <topology evidence="1">Multi-pass membrane protein</topology>
    </subcellularLocation>
</comment>
<dbReference type="EMBL" id="UGVL01000001">
    <property type="protein sequence ID" value="SUE34763.1"/>
    <property type="molecule type" value="Genomic_DNA"/>
</dbReference>
<proteinExistence type="predicted"/>
<dbReference type="InterPro" id="IPR050250">
    <property type="entry name" value="Macrolide_Exporter_MacB"/>
</dbReference>
<dbReference type="STRING" id="880526.GCA_000427365_01822"/>
<dbReference type="EC" id="3.6.3.-" evidence="9"/>
<dbReference type="PANTHER" id="PTHR30572:SF18">
    <property type="entry name" value="ABC-TYPE MACROLIDE FAMILY EXPORT SYSTEM PERMEASE COMPONENT 2"/>
    <property type="match status" value="1"/>
</dbReference>
<feature type="transmembrane region" description="Helical" evidence="6">
    <location>
        <begin position="649"/>
        <end position="672"/>
    </location>
</feature>
<feature type="transmembrane region" description="Helical" evidence="6">
    <location>
        <begin position="274"/>
        <end position="294"/>
    </location>
</feature>
<evidence type="ECO:0000256" key="5">
    <source>
        <dbReference type="ARBA" id="ARBA00023136"/>
    </source>
</evidence>
<dbReference type="GO" id="GO:0016787">
    <property type="term" value="F:hydrolase activity"/>
    <property type="evidence" value="ECO:0007669"/>
    <property type="project" value="UniProtKB-KW"/>
</dbReference>
<dbReference type="InterPro" id="IPR003838">
    <property type="entry name" value="ABC3_permease_C"/>
</dbReference>
<feature type="transmembrane region" description="Helical" evidence="6">
    <location>
        <begin position="321"/>
        <end position="347"/>
    </location>
</feature>
<name>A0A379MTA1_9BACT</name>
<keyword evidence="2" id="KW-1003">Cell membrane</keyword>
<dbReference type="Proteomes" id="UP000255233">
    <property type="component" value="Unassembled WGS sequence"/>
</dbReference>
<dbReference type="OrthoDB" id="973976at2"/>
<evidence type="ECO:0000259" key="8">
    <source>
        <dbReference type="Pfam" id="PF12704"/>
    </source>
</evidence>
<evidence type="ECO:0000313" key="9">
    <source>
        <dbReference type="EMBL" id="SUE34763.1"/>
    </source>
</evidence>
<organism evidence="9 10">
    <name type="scientific">Rikenella microfusus</name>
    <dbReference type="NCBI Taxonomy" id="28139"/>
    <lineage>
        <taxon>Bacteria</taxon>
        <taxon>Pseudomonadati</taxon>
        <taxon>Bacteroidota</taxon>
        <taxon>Bacteroidia</taxon>
        <taxon>Bacteroidales</taxon>
        <taxon>Rikenellaceae</taxon>
        <taxon>Rikenella</taxon>
    </lineage>
</organism>
<keyword evidence="3 6" id="KW-0812">Transmembrane</keyword>
<gene>
    <name evidence="9" type="primary">macB_9</name>
    <name evidence="9" type="ORF">NCTC11190_01996</name>
</gene>
<dbReference type="AlphaFoldDB" id="A0A379MTA1"/>
<evidence type="ECO:0000313" key="10">
    <source>
        <dbReference type="Proteomes" id="UP000255233"/>
    </source>
</evidence>
<feature type="transmembrane region" description="Helical" evidence="6">
    <location>
        <begin position="693"/>
        <end position="720"/>
    </location>
</feature>
<sequence length="771" mass="86578">MSSFSQLKSFWNFLGRNKLFTTINIFGFAVSLVFVILMSLYIQDEKSVNAAQPNKNRIYYLSHDRGGHFPCPLAAEMKSRYPEIEATLRMQHQYWTISDGVRESILDHVLLADSSFVTMFELPWTEGDPARAMRTRDDVLISQECARKWFGSEPALGKTIRINDRDRIVTGVYRDLEDTHFKPAAAILPFENVVENWGNGILTNSGNCSFSLYVMIKPNVQFTQENQDAIESYLKENFWLFKNGLVDTLTMETLSEVYYAERPMEWMRTNNKSFLMVLGITALVILLFAVINYINLSVAQSGFRAQEAATRRLLGSSKTSLFSGFVLESLIICFISFCLGIVLAMAVEPWFGKVMWTDISVAESFTAPNILLALGGIVAIGVVSGLVPAYVLTRFKPIDVVRGTFRRQTKMVYSKALIAFQYAITIVLLGATITIGRQIDFMCNSDLGFKHDNILVMDYSPGENGSRDGLRNVLMAVPGVERVGFAQGTPATGSNNNTFERNGKQHSFQVIGLDSTAYDMMGFQVVKRTGVDDRRAVWLNSVAWNDLELTDNAPTFRLWDRELKVAGILENYHIDNMEKPIGSVMVQFISADDWPWEVLIKVSGQNPYAVADRIKEAYLEYNGREPVEGTFMDDTIQQQYTAQKRMADIITALSLLAILISALGMLAMSTYFMRQRAQEVAVRKVFGATDREVLVRLISGFLKLVAAAFVVAVPAIWYLMNDWLSGYAYRIPLSWTIFAAAGAVAFVIAFGTVLWQSLKATRANPVLAVRD</sequence>
<keyword evidence="9" id="KW-0067">ATP-binding</keyword>
<feature type="transmembrane region" description="Helical" evidence="6">
    <location>
        <begin position="732"/>
        <end position="755"/>
    </location>
</feature>
<dbReference type="Pfam" id="PF02687">
    <property type="entry name" value="FtsX"/>
    <property type="match status" value="2"/>
</dbReference>
<feature type="domain" description="MacB-like periplasmic core" evidence="8">
    <location>
        <begin position="21"/>
        <end position="224"/>
    </location>
</feature>